<feature type="chain" id="PRO_5046728407" description="DUF4168 domain-containing protein" evidence="2">
    <location>
        <begin position="19"/>
        <end position="225"/>
    </location>
</feature>
<dbReference type="EMBL" id="BAABJK010000009">
    <property type="protein sequence ID" value="GAA4974491.1"/>
    <property type="molecule type" value="Genomic_DNA"/>
</dbReference>
<protein>
    <recommendedName>
        <fullName evidence="5">DUF4168 domain-containing protein</fullName>
    </recommendedName>
</protein>
<keyword evidence="4" id="KW-1185">Reference proteome</keyword>
<comment type="caution">
    <text evidence="3">The sequence shown here is derived from an EMBL/GenBank/DDBJ whole genome shotgun (WGS) entry which is preliminary data.</text>
</comment>
<organism evidence="3 4">
    <name type="scientific">Algibacter aquimarinus</name>
    <dbReference type="NCBI Taxonomy" id="1136748"/>
    <lineage>
        <taxon>Bacteria</taxon>
        <taxon>Pseudomonadati</taxon>
        <taxon>Bacteroidota</taxon>
        <taxon>Flavobacteriia</taxon>
        <taxon>Flavobacteriales</taxon>
        <taxon>Flavobacteriaceae</taxon>
        <taxon>Algibacter</taxon>
    </lineage>
</organism>
<evidence type="ECO:0000256" key="2">
    <source>
        <dbReference type="SAM" id="SignalP"/>
    </source>
</evidence>
<feature type="signal peptide" evidence="2">
    <location>
        <begin position="1"/>
        <end position="18"/>
    </location>
</feature>
<sequence length="225" mass="25442">MRIILLILSVLSFSLIHAQPGGGGQGGRSMGGQNRVGGHQQQREEMPEFNASKAAGVFNYDIDEAVKKVKLKTKKHEDLILDTRKAITKYNNAINEIALLNKDNFDTLNVYMNSIMKSLRASRGEQTSGDNDRTQQRGNRGAMMKIRKIVNKKIEPVKAAIKDEEIQLNANLKQIFDEKQYNLWLKYQEKIKKDLMPKPRENNNGGMQNRSRGQGNRPNGGMGMR</sequence>
<evidence type="ECO:0008006" key="5">
    <source>
        <dbReference type="Google" id="ProtNLM"/>
    </source>
</evidence>
<accession>A0ABP9HMY9</accession>
<evidence type="ECO:0000313" key="4">
    <source>
        <dbReference type="Proteomes" id="UP001501692"/>
    </source>
</evidence>
<reference evidence="4" key="1">
    <citation type="journal article" date="2019" name="Int. J. Syst. Evol. Microbiol.">
        <title>The Global Catalogue of Microorganisms (GCM) 10K type strain sequencing project: providing services to taxonomists for standard genome sequencing and annotation.</title>
        <authorList>
            <consortium name="The Broad Institute Genomics Platform"/>
            <consortium name="The Broad Institute Genome Sequencing Center for Infectious Disease"/>
            <person name="Wu L."/>
            <person name="Ma J."/>
        </authorList>
    </citation>
    <scope>NUCLEOTIDE SEQUENCE [LARGE SCALE GENOMIC DNA]</scope>
    <source>
        <strain evidence="4">JCM 18287</strain>
    </source>
</reference>
<proteinExistence type="predicted"/>
<dbReference type="RefSeq" id="WP_345169614.1">
    <property type="nucleotide sequence ID" value="NZ_BAABJK010000009.1"/>
</dbReference>
<keyword evidence="2" id="KW-0732">Signal</keyword>
<gene>
    <name evidence="3" type="ORF">GCM10023315_26290</name>
</gene>
<feature type="compositionally biased region" description="Polar residues" evidence="1">
    <location>
        <begin position="202"/>
        <end position="217"/>
    </location>
</feature>
<evidence type="ECO:0000256" key="1">
    <source>
        <dbReference type="SAM" id="MobiDB-lite"/>
    </source>
</evidence>
<name>A0ABP9HMY9_9FLAO</name>
<feature type="region of interest" description="Disordered" evidence="1">
    <location>
        <begin position="195"/>
        <end position="225"/>
    </location>
</feature>
<feature type="region of interest" description="Disordered" evidence="1">
    <location>
        <begin position="120"/>
        <end position="139"/>
    </location>
</feature>
<dbReference type="Proteomes" id="UP001501692">
    <property type="component" value="Unassembled WGS sequence"/>
</dbReference>
<feature type="region of interest" description="Disordered" evidence="1">
    <location>
        <begin position="22"/>
        <end position="43"/>
    </location>
</feature>
<evidence type="ECO:0000313" key="3">
    <source>
        <dbReference type="EMBL" id="GAA4974491.1"/>
    </source>
</evidence>